<organism evidence="1 2">
    <name type="scientific">Colletotrichum chrysophilum</name>
    <dbReference type="NCBI Taxonomy" id="1836956"/>
    <lineage>
        <taxon>Eukaryota</taxon>
        <taxon>Fungi</taxon>
        <taxon>Dikarya</taxon>
        <taxon>Ascomycota</taxon>
        <taxon>Pezizomycotina</taxon>
        <taxon>Sordariomycetes</taxon>
        <taxon>Hypocreomycetidae</taxon>
        <taxon>Glomerellales</taxon>
        <taxon>Glomerellaceae</taxon>
        <taxon>Colletotrichum</taxon>
        <taxon>Colletotrichum gloeosporioides species complex</taxon>
    </lineage>
</organism>
<protein>
    <submittedName>
        <fullName evidence="1">Uncharacterized protein</fullName>
    </submittedName>
</protein>
<comment type="caution">
    <text evidence="1">The sequence shown here is derived from an EMBL/GenBank/DDBJ whole genome shotgun (WGS) entry which is preliminary data.</text>
</comment>
<keyword evidence="2" id="KW-1185">Reference proteome</keyword>
<dbReference type="EMBL" id="JAQOWY010000087">
    <property type="protein sequence ID" value="KAK1851868.1"/>
    <property type="molecule type" value="Genomic_DNA"/>
</dbReference>
<proteinExistence type="predicted"/>
<name>A0AAD9EKN9_9PEZI</name>
<sequence>MLKWDMVDMDPGLDWTRSPLSLSSCVCEALAQQQQRQTDAKQRQVVVFVHTPVHTPAASTRRKFDWSLVPDMFLAHGVLSASRRPAKVSLPLSGLIWPVITQGLGRPTRDPALTNWVCRLPKVGLSGTVGSHLPLCCAVWRESLQRQLPWPGTAPAPAMAWCGVLVVRRPV</sequence>
<evidence type="ECO:0000313" key="2">
    <source>
        <dbReference type="Proteomes" id="UP001243330"/>
    </source>
</evidence>
<dbReference type="AlphaFoldDB" id="A0AAD9EKN9"/>
<dbReference type="Proteomes" id="UP001243330">
    <property type="component" value="Unassembled WGS sequence"/>
</dbReference>
<accession>A0AAD9EKN9</accession>
<gene>
    <name evidence="1" type="ORF">CCHR01_05463</name>
</gene>
<reference evidence="1" key="1">
    <citation type="submission" date="2023-01" db="EMBL/GenBank/DDBJ databases">
        <title>Colletotrichum chrysophilum M932 genome sequence.</title>
        <authorList>
            <person name="Baroncelli R."/>
        </authorList>
    </citation>
    <scope>NUCLEOTIDE SEQUENCE</scope>
    <source>
        <strain evidence="1">M932</strain>
    </source>
</reference>
<evidence type="ECO:0000313" key="1">
    <source>
        <dbReference type="EMBL" id="KAK1851868.1"/>
    </source>
</evidence>